<feature type="compositionally biased region" description="Basic residues" evidence="1">
    <location>
        <begin position="1"/>
        <end position="21"/>
    </location>
</feature>
<sequence>KEMAKKKRKDKIRERIKKRRRQEREEKREYVRYKCIECGIEEEVPKDVVEMFDILDSGDISVPPRFDCVECGGVMEPIKYKGVHGITYRLE</sequence>
<feature type="non-terminal residue" evidence="2">
    <location>
        <position position="1"/>
    </location>
</feature>
<evidence type="ECO:0000313" key="3">
    <source>
        <dbReference type="Proteomes" id="UP000183967"/>
    </source>
</evidence>
<evidence type="ECO:0000313" key="2">
    <source>
        <dbReference type="EMBL" id="SHH71353.1"/>
    </source>
</evidence>
<dbReference type="RefSeq" id="WP_242945574.1">
    <property type="nucleotide sequence ID" value="NZ_FQXO01000051.1"/>
</dbReference>
<proteinExistence type="predicted"/>
<dbReference type="Proteomes" id="UP000183967">
    <property type="component" value="Unassembled WGS sequence"/>
</dbReference>
<accession>A0A1M5V8T9</accession>
<gene>
    <name evidence="2" type="ORF">SAMN02745135_01799</name>
</gene>
<dbReference type="AlphaFoldDB" id="A0A1M5V8T9"/>
<keyword evidence="3" id="KW-1185">Reference proteome</keyword>
<evidence type="ECO:0000256" key="1">
    <source>
        <dbReference type="SAM" id="MobiDB-lite"/>
    </source>
</evidence>
<organism evidence="2 3">
    <name type="scientific">Caloranaerobacter azorensis DSM 13643</name>
    <dbReference type="NCBI Taxonomy" id="1121264"/>
    <lineage>
        <taxon>Bacteria</taxon>
        <taxon>Bacillati</taxon>
        <taxon>Bacillota</taxon>
        <taxon>Tissierellia</taxon>
        <taxon>Tissierellales</taxon>
        <taxon>Thermohalobacteraceae</taxon>
        <taxon>Caloranaerobacter</taxon>
    </lineage>
</organism>
<feature type="region of interest" description="Disordered" evidence="1">
    <location>
        <begin position="1"/>
        <end position="27"/>
    </location>
</feature>
<dbReference type="EMBL" id="FQXO01000051">
    <property type="protein sequence ID" value="SHH71353.1"/>
    <property type="molecule type" value="Genomic_DNA"/>
</dbReference>
<name>A0A1M5V8T9_9FIRM</name>
<protein>
    <submittedName>
        <fullName evidence="2">Uncharacterized protein</fullName>
    </submittedName>
</protein>
<reference evidence="3" key="1">
    <citation type="submission" date="2016-11" db="EMBL/GenBank/DDBJ databases">
        <authorList>
            <person name="Varghese N."/>
            <person name="Submissions S."/>
        </authorList>
    </citation>
    <scope>NUCLEOTIDE SEQUENCE [LARGE SCALE GENOMIC DNA]</scope>
    <source>
        <strain evidence="3">DSM 13643</strain>
    </source>
</reference>